<keyword evidence="4" id="KW-1185">Reference proteome</keyword>
<name>A0ABS7F3K6_9PROT</name>
<evidence type="ECO:0000313" key="4">
    <source>
        <dbReference type="Proteomes" id="UP001519924"/>
    </source>
</evidence>
<organism evidence="3 4">
    <name type="scientific">Caldovatus aquaticus</name>
    <dbReference type="NCBI Taxonomy" id="2865671"/>
    <lineage>
        <taxon>Bacteria</taxon>
        <taxon>Pseudomonadati</taxon>
        <taxon>Pseudomonadota</taxon>
        <taxon>Alphaproteobacteria</taxon>
        <taxon>Acetobacterales</taxon>
        <taxon>Roseomonadaceae</taxon>
        <taxon>Caldovatus</taxon>
    </lineage>
</organism>
<feature type="transmembrane region" description="Helical" evidence="1">
    <location>
        <begin position="39"/>
        <end position="58"/>
    </location>
</feature>
<feature type="transmembrane region" description="Helical" evidence="1">
    <location>
        <begin position="65"/>
        <end position="84"/>
    </location>
</feature>
<keyword evidence="1" id="KW-0472">Membrane</keyword>
<feature type="transmembrane region" description="Helical" evidence="1">
    <location>
        <begin position="90"/>
        <end position="110"/>
    </location>
</feature>
<evidence type="ECO:0000259" key="2">
    <source>
        <dbReference type="Pfam" id="PF03779"/>
    </source>
</evidence>
<feature type="transmembrane region" description="Helical" evidence="1">
    <location>
        <begin position="12"/>
        <end position="33"/>
    </location>
</feature>
<keyword evidence="1" id="KW-1133">Transmembrane helix</keyword>
<protein>
    <submittedName>
        <fullName evidence="3">SPW repeat protein</fullName>
    </submittedName>
</protein>
<dbReference type="EMBL" id="JAHZUY010000033">
    <property type="protein sequence ID" value="MBW8270191.1"/>
    <property type="molecule type" value="Genomic_DNA"/>
</dbReference>
<dbReference type="RefSeq" id="WP_220117938.1">
    <property type="nucleotide sequence ID" value="NZ_JAHZUY010000033.1"/>
</dbReference>
<dbReference type="Pfam" id="PF03779">
    <property type="entry name" value="SPW"/>
    <property type="match status" value="1"/>
</dbReference>
<reference evidence="3 4" key="1">
    <citation type="submission" date="2021-08" db="EMBL/GenBank/DDBJ databases">
        <title>Caldovatus sediminis gen. nov., sp. nov., a moderately thermophilic bacterium isolated from a hot spring.</title>
        <authorList>
            <person name="Hu C.-J."/>
            <person name="Li W.-J."/>
            <person name="Xian W.-D."/>
        </authorList>
    </citation>
    <scope>NUCLEOTIDE SEQUENCE [LARGE SCALE GENOMIC DNA]</scope>
    <source>
        <strain evidence="3 4">SYSU G05006</strain>
    </source>
</reference>
<accession>A0ABS7F3K6</accession>
<dbReference type="Proteomes" id="UP001519924">
    <property type="component" value="Unassembled WGS sequence"/>
</dbReference>
<feature type="domain" description="SPW repeat-containing integral membrane" evidence="2">
    <location>
        <begin position="14"/>
        <end position="104"/>
    </location>
</feature>
<evidence type="ECO:0000313" key="3">
    <source>
        <dbReference type="EMBL" id="MBW8270191.1"/>
    </source>
</evidence>
<sequence>MTHPDDWKQILAGGQLVLGVLLFLMPWLVGFSAAPAPAWSAWVTGLLVALAGAGALAGYAGAGGWANLVLGAWAVIAPWVLGFAGQAAAMWSHVILGVLTVLAAVAVLWIEHGSSRQAHA</sequence>
<proteinExistence type="predicted"/>
<keyword evidence="1" id="KW-0812">Transmembrane</keyword>
<evidence type="ECO:0000256" key="1">
    <source>
        <dbReference type="SAM" id="Phobius"/>
    </source>
</evidence>
<dbReference type="InterPro" id="IPR005530">
    <property type="entry name" value="SPW"/>
</dbReference>
<gene>
    <name evidence="3" type="ORF">K1J50_11915</name>
</gene>
<comment type="caution">
    <text evidence="3">The sequence shown here is derived from an EMBL/GenBank/DDBJ whole genome shotgun (WGS) entry which is preliminary data.</text>
</comment>